<keyword evidence="4" id="KW-1185">Reference proteome</keyword>
<dbReference type="AlphaFoldDB" id="A0A267HSJ8"/>
<evidence type="ECO:0000259" key="2">
    <source>
        <dbReference type="Pfam" id="PF10882"/>
    </source>
</evidence>
<feature type="transmembrane region" description="Helical" evidence="1">
    <location>
        <begin position="58"/>
        <end position="77"/>
    </location>
</feature>
<keyword evidence="1" id="KW-1133">Transmembrane helix</keyword>
<keyword evidence="1" id="KW-0472">Membrane</keyword>
<accession>A0A267HSJ8</accession>
<evidence type="ECO:0000313" key="4">
    <source>
        <dbReference type="Proteomes" id="UP000216797"/>
    </source>
</evidence>
<dbReference type="RefSeq" id="WP_095006258.1">
    <property type="nucleotide sequence ID" value="NZ_LHUG01000004.1"/>
</dbReference>
<comment type="caution">
    <text evidence="3">The sequence shown here is derived from an EMBL/GenBank/DDBJ whole genome shotgun (WGS) entry which is preliminary data.</text>
</comment>
<sequence>MLVVILVGVLIFCNVIMAFSLGLAATPHKNVVLENTLPSEALLHPEVKALTKKYRLSLWKIALVFSLLNFTMFFVHYESILMTLFWLFLLIPMGACYGTELFYIRQMAQLKVDKGWLLPVTPVLVDTKLTLTKNKKMLHFGYLIPALLLSLVLAFIMLNSQNDGAVILSLSLVVGWLIAFACWYGVKRLPVAAPTNVEKLNRQYNDLTKHDWSVVAVGTAYAILFALALPFFASQLSGIWAQVTIWLLLIAVVGFSLFTVWYLIRLRKKQDALLNQVTDYRYQGEDQYWRFGVYINPSDHRLMLPDRIGLNMTMNLGRPIGKVIMGAIGLLVVGVLFATLIPVYMMDFNKEPFSAELKNEELILKAPFAATSEIKLDDIAQLALVNKLKKPVERTNGYGGENYSTGYYMVANKKATLYLDNRVQPFLKITTKKRDYYFTFKEEEKTKQLYQDLTQKLP</sequence>
<organism evidence="3 4">
    <name type="scientific">Enterococcus canintestini</name>
    <dbReference type="NCBI Taxonomy" id="317010"/>
    <lineage>
        <taxon>Bacteria</taxon>
        <taxon>Bacillati</taxon>
        <taxon>Bacillota</taxon>
        <taxon>Bacilli</taxon>
        <taxon>Lactobacillales</taxon>
        <taxon>Enterococcaceae</taxon>
        <taxon>Enterococcus</taxon>
    </lineage>
</organism>
<gene>
    <name evidence="3" type="ORF">AKL21_04740</name>
</gene>
<feature type="transmembrane region" description="Helical" evidence="1">
    <location>
        <begin position="6"/>
        <end position="25"/>
    </location>
</feature>
<feature type="transmembrane region" description="Helical" evidence="1">
    <location>
        <begin position="239"/>
        <end position="264"/>
    </location>
</feature>
<feature type="domain" description="Bacterial Pleckstrin homology" evidence="2">
    <location>
        <begin position="355"/>
        <end position="448"/>
    </location>
</feature>
<evidence type="ECO:0000256" key="1">
    <source>
        <dbReference type="SAM" id="Phobius"/>
    </source>
</evidence>
<evidence type="ECO:0000313" key="3">
    <source>
        <dbReference type="EMBL" id="PAB01316.1"/>
    </source>
</evidence>
<dbReference type="Proteomes" id="UP000216797">
    <property type="component" value="Unassembled WGS sequence"/>
</dbReference>
<dbReference type="EMBL" id="LHUG01000004">
    <property type="protein sequence ID" value="PAB01316.1"/>
    <property type="molecule type" value="Genomic_DNA"/>
</dbReference>
<proteinExistence type="predicted"/>
<name>A0A267HSJ8_9ENTE</name>
<feature type="transmembrane region" description="Helical" evidence="1">
    <location>
        <begin position="137"/>
        <end position="158"/>
    </location>
</feature>
<feature type="transmembrane region" description="Helical" evidence="1">
    <location>
        <begin position="164"/>
        <end position="186"/>
    </location>
</feature>
<dbReference type="InterPro" id="IPR027783">
    <property type="entry name" value="Bacterial_PH-related"/>
</dbReference>
<feature type="transmembrane region" description="Helical" evidence="1">
    <location>
        <begin position="212"/>
        <end position="233"/>
    </location>
</feature>
<reference evidence="3 4" key="1">
    <citation type="submission" date="2015-08" db="EMBL/GenBank/DDBJ databases">
        <title>Enterococcus genome sequence.</title>
        <authorList>
            <person name="Acedo J.Z."/>
            <person name="Vederas J.C."/>
        </authorList>
    </citation>
    <scope>NUCLEOTIDE SEQUENCE [LARGE SCALE GENOMIC DNA]</scope>
    <source>
        <strain evidence="3 4">49</strain>
    </source>
</reference>
<feature type="transmembrane region" description="Helical" evidence="1">
    <location>
        <begin position="83"/>
        <end position="104"/>
    </location>
</feature>
<protein>
    <recommendedName>
        <fullName evidence="2">Bacterial Pleckstrin homology domain-containing protein</fullName>
    </recommendedName>
</protein>
<keyword evidence="1" id="KW-0812">Transmembrane</keyword>
<feature type="transmembrane region" description="Helical" evidence="1">
    <location>
        <begin position="323"/>
        <end position="345"/>
    </location>
</feature>
<dbReference type="Pfam" id="PF10882">
    <property type="entry name" value="bPH_5"/>
    <property type="match status" value="1"/>
</dbReference>